<dbReference type="Gene3D" id="3.60.21.10">
    <property type="match status" value="1"/>
</dbReference>
<evidence type="ECO:0000313" key="3">
    <source>
        <dbReference type="Proteomes" id="UP000320475"/>
    </source>
</evidence>
<dbReference type="InterPro" id="IPR004843">
    <property type="entry name" value="Calcineurin-like_PHP"/>
</dbReference>
<reference evidence="2 3" key="1">
    <citation type="journal article" date="2019" name="Sci. Rep.">
        <title>Comparative genomics of chytrid fungi reveal insights into the obligate biotrophic and pathogenic lifestyle of Synchytrium endobioticum.</title>
        <authorList>
            <person name="van de Vossenberg B.T.L.H."/>
            <person name="Warris S."/>
            <person name="Nguyen H.D.T."/>
            <person name="van Gent-Pelzer M.P.E."/>
            <person name="Joly D.L."/>
            <person name="van de Geest H.C."/>
            <person name="Bonants P.J.M."/>
            <person name="Smith D.S."/>
            <person name="Levesque C.A."/>
            <person name="van der Lee T.A.J."/>
        </authorList>
    </citation>
    <scope>NUCLEOTIDE SEQUENCE [LARGE SCALE GENOMIC DNA]</scope>
    <source>
        <strain evidence="2 3">LEV6574</strain>
    </source>
</reference>
<evidence type="ECO:0000259" key="1">
    <source>
        <dbReference type="Pfam" id="PF00149"/>
    </source>
</evidence>
<name>A0A507D087_9FUNG</name>
<dbReference type="GO" id="GO:0016787">
    <property type="term" value="F:hydrolase activity"/>
    <property type="evidence" value="ECO:0007669"/>
    <property type="project" value="InterPro"/>
</dbReference>
<dbReference type="AlphaFoldDB" id="A0A507D087"/>
<dbReference type="SUPFAM" id="SSF56300">
    <property type="entry name" value="Metallo-dependent phosphatases"/>
    <property type="match status" value="1"/>
</dbReference>
<dbReference type="PANTHER" id="PTHR12905">
    <property type="entry name" value="METALLOPHOSPHOESTERASE"/>
    <property type="match status" value="1"/>
</dbReference>
<dbReference type="Proteomes" id="UP000320475">
    <property type="component" value="Unassembled WGS sequence"/>
</dbReference>
<dbReference type="PANTHER" id="PTHR12905:SF0">
    <property type="entry name" value="CALCINEURIN-LIKE PHOSPHOESTERASE DOMAIN-CONTAINING PROTEIN"/>
    <property type="match status" value="1"/>
</dbReference>
<dbReference type="EMBL" id="QEAM01000170">
    <property type="protein sequence ID" value="TPX44698.1"/>
    <property type="molecule type" value="Genomic_DNA"/>
</dbReference>
<dbReference type="InterPro" id="IPR029052">
    <property type="entry name" value="Metallo-depent_PP-like"/>
</dbReference>
<sequence>MTPVGLVHKLAAVVVDPWNSFSPEGLGSSLLHSASMVLTSLDPGFPDQKTRGHIRFVAISDTHTQHGALEMPDGDVLLHCGDFTYEGLESEITDFMAWITALPYKYKIFIPGNHDLTLDVPFYKQHAHRFHRHGEVLDPVVLAEKCRRLVHGPRDRGVVYLQDAKFEVPGTGIRIYGMPWMPDFHQWAFMADRKSQTLKGGSHPARY</sequence>
<dbReference type="VEuPathDB" id="FungiDB:SeMB42_g06560"/>
<dbReference type="OrthoDB" id="2152538at2759"/>
<feature type="domain" description="Calcineurin-like phosphoesterase" evidence="1">
    <location>
        <begin position="54"/>
        <end position="144"/>
    </location>
</feature>
<dbReference type="Pfam" id="PF00149">
    <property type="entry name" value="Metallophos"/>
    <property type="match status" value="1"/>
</dbReference>
<gene>
    <name evidence="2" type="ORF">SeLEV6574_g04333</name>
</gene>
<comment type="caution">
    <text evidence="2">The sequence shown here is derived from an EMBL/GenBank/DDBJ whole genome shotgun (WGS) entry which is preliminary data.</text>
</comment>
<dbReference type="InterPro" id="IPR051693">
    <property type="entry name" value="UPF0046_metallophosphoest"/>
</dbReference>
<accession>A0A507D087</accession>
<protein>
    <recommendedName>
        <fullName evidence="1">Calcineurin-like phosphoesterase domain-containing protein</fullName>
    </recommendedName>
</protein>
<organism evidence="2 3">
    <name type="scientific">Synchytrium endobioticum</name>
    <dbReference type="NCBI Taxonomy" id="286115"/>
    <lineage>
        <taxon>Eukaryota</taxon>
        <taxon>Fungi</taxon>
        <taxon>Fungi incertae sedis</taxon>
        <taxon>Chytridiomycota</taxon>
        <taxon>Chytridiomycota incertae sedis</taxon>
        <taxon>Chytridiomycetes</taxon>
        <taxon>Synchytriales</taxon>
        <taxon>Synchytriaceae</taxon>
        <taxon>Synchytrium</taxon>
    </lineage>
</organism>
<evidence type="ECO:0000313" key="2">
    <source>
        <dbReference type="EMBL" id="TPX44698.1"/>
    </source>
</evidence>
<proteinExistence type="predicted"/>